<dbReference type="AlphaFoldDB" id="R7VIM7"/>
<organism evidence="1">
    <name type="scientific">Capitella teleta</name>
    <name type="common">Polychaete worm</name>
    <dbReference type="NCBI Taxonomy" id="283909"/>
    <lineage>
        <taxon>Eukaryota</taxon>
        <taxon>Metazoa</taxon>
        <taxon>Spiralia</taxon>
        <taxon>Lophotrochozoa</taxon>
        <taxon>Annelida</taxon>
        <taxon>Polychaeta</taxon>
        <taxon>Sedentaria</taxon>
        <taxon>Scolecida</taxon>
        <taxon>Capitellidae</taxon>
        <taxon>Capitella</taxon>
    </lineage>
</organism>
<reference evidence="3" key="1">
    <citation type="submission" date="2012-12" db="EMBL/GenBank/DDBJ databases">
        <authorList>
            <person name="Hellsten U."/>
            <person name="Grimwood J."/>
            <person name="Chapman J.A."/>
            <person name="Shapiro H."/>
            <person name="Aerts A."/>
            <person name="Otillar R.P."/>
            <person name="Terry A.Y."/>
            <person name="Boore J.L."/>
            <person name="Simakov O."/>
            <person name="Marletaz F."/>
            <person name="Cho S.-J."/>
            <person name="Edsinger-Gonzales E."/>
            <person name="Havlak P."/>
            <person name="Kuo D.-H."/>
            <person name="Larsson T."/>
            <person name="Lv J."/>
            <person name="Arendt D."/>
            <person name="Savage R."/>
            <person name="Osoegawa K."/>
            <person name="de Jong P."/>
            <person name="Lindberg D.R."/>
            <person name="Seaver E.C."/>
            <person name="Weisblat D.A."/>
            <person name="Putnam N.H."/>
            <person name="Grigoriev I.V."/>
            <person name="Rokhsar D.S."/>
        </authorList>
    </citation>
    <scope>NUCLEOTIDE SEQUENCE</scope>
    <source>
        <strain evidence="3">I ESC-2004</strain>
    </source>
</reference>
<dbReference type="EnsemblMetazoa" id="CapteT209225">
    <property type="protein sequence ID" value="CapteP209225"/>
    <property type="gene ID" value="CapteG209225"/>
</dbReference>
<dbReference type="EMBL" id="KB291800">
    <property type="protein sequence ID" value="ELU18668.1"/>
    <property type="molecule type" value="Genomic_DNA"/>
</dbReference>
<proteinExistence type="predicted"/>
<evidence type="ECO:0000313" key="2">
    <source>
        <dbReference type="EnsemblMetazoa" id="CapteP209225"/>
    </source>
</evidence>
<dbReference type="EMBL" id="AMQN01003749">
    <property type="status" value="NOT_ANNOTATED_CDS"/>
    <property type="molecule type" value="Genomic_DNA"/>
</dbReference>
<sequence>MRAVPLKQQPANMEDKKLESVAVYDAGDRTVHTAVFRKDSGVTESSLLESVDSFDDDVFETAKVPRLAVRFLGIVRAWFNPEQDRVEHSLILELELQHEARRITPVSGWTYYLHASQKRNLFIAHHTKVKSRLTGHKIANCSLIVCACVSALGRSLTVFHVRKDAV</sequence>
<evidence type="ECO:0000313" key="3">
    <source>
        <dbReference type="Proteomes" id="UP000014760"/>
    </source>
</evidence>
<keyword evidence="3" id="KW-1185">Reference proteome</keyword>
<protein>
    <submittedName>
        <fullName evidence="1 2">Uncharacterized protein</fullName>
    </submittedName>
</protein>
<reference evidence="2" key="3">
    <citation type="submission" date="2015-06" db="UniProtKB">
        <authorList>
            <consortium name="EnsemblMetazoa"/>
        </authorList>
    </citation>
    <scope>IDENTIFICATION</scope>
</reference>
<dbReference type="Proteomes" id="UP000014760">
    <property type="component" value="Unassembled WGS sequence"/>
</dbReference>
<reference evidence="1 3" key="2">
    <citation type="journal article" date="2013" name="Nature">
        <title>Insights into bilaterian evolution from three spiralian genomes.</title>
        <authorList>
            <person name="Simakov O."/>
            <person name="Marletaz F."/>
            <person name="Cho S.J."/>
            <person name="Edsinger-Gonzales E."/>
            <person name="Havlak P."/>
            <person name="Hellsten U."/>
            <person name="Kuo D.H."/>
            <person name="Larsson T."/>
            <person name="Lv J."/>
            <person name="Arendt D."/>
            <person name="Savage R."/>
            <person name="Osoegawa K."/>
            <person name="de Jong P."/>
            <person name="Grimwood J."/>
            <person name="Chapman J.A."/>
            <person name="Shapiro H."/>
            <person name="Aerts A."/>
            <person name="Otillar R.P."/>
            <person name="Terry A.Y."/>
            <person name="Boore J.L."/>
            <person name="Grigoriev I.V."/>
            <person name="Lindberg D.R."/>
            <person name="Seaver E.C."/>
            <person name="Weisblat D.A."/>
            <person name="Putnam N.H."/>
            <person name="Rokhsar D.S."/>
        </authorList>
    </citation>
    <scope>NUCLEOTIDE SEQUENCE</scope>
    <source>
        <strain evidence="1 3">I ESC-2004</strain>
    </source>
</reference>
<name>R7VIM7_CAPTE</name>
<evidence type="ECO:0000313" key="1">
    <source>
        <dbReference type="EMBL" id="ELU18668.1"/>
    </source>
</evidence>
<dbReference type="HOGENOM" id="CLU_1604292_0_0_1"/>
<gene>
    <name evidence="1" type="ORF">CAPTEDRAFT_209225</name>
</gene>
<accession>R7VIM7</accession>